<accession>A0A7X0DKT8</accession>
<reference evidence="2 3" key="1">
    <citation type="submission" date="2020-08" db="EMBL/GenBank/DDBJ databases">
        <title>Genomic Encyclopedia of Type Strains, Phase IV (KMG-IV): sequencing the most valuable type-strain genomes for metagenomic binning, comparative biology and taxonomic classification.</title>
        <authorList>
            <person name="Goeker M."/>
        </authorList>
    </citation>
    <scope>NUCLEOTIDE SEQUENCE [LARGE SCALE GENOMIC DNA]</scope>
    <source>
        <strain evidence="2 3">DSM 11590</strain>
    </source>
</reference>
<feature type="transmembrane region" description="Helical" evidence="1">
    <location>
        <begin position="138"/>
        <end position="162"/>
    </location>
</feature>
<keyword evidence="1" id="KW-0472">Membrane</keyword>
<dbReference type="AlphaFoldDB" id="A0A7X0DKT8"/>
<keyword evidence="1" id="KW-1133">Transmembrane helix</keyword>
<dbReference type="Proteomes" id="UP000544872">
    <property type="component" value="Unassembled WGS sequence"/>
</dbReference>
<feature type="transmembrane region" description="Helical" evidence="1">
    <location>
        <begin position="105"/>
        <end position="126"/>
    </location>
</feature>
<feature type="transmembrane region" description="Helical" evidence="1">
    <location>
        <begin position="183"/>
        <end position="208"/>
    </location>
</feature>
<gene>
    <name evidence="2" type="ORF">FHS48_000700</name>
</gene>
<dbReference type="RefSeq" id="WP_184261478.1">
    <property type="nucleotide sequence ID" value="NZ_JACIIX010000002.1"/>
</dbReference>
<keyword evidence="3" id="KW-1185">Reference proteome</keyword>
<name>A0A7X0DKT8_NOVIT</name>
<proteinExistence type="predicted"/>
<evidence type="ECO:0000313" key="2">
    <source>
        <dbReference type="EMBL" id="MBB6209298.1"/>
    </source>
</evidence>
<protein>
    <submittedName>
        <fullName evidence="2">Type IV secretory pathway TrbD component</fullName>
    </submittedName>
</protein>
<dbReference type="EMBL" id="JACIIX010000002">
    <property type="protein sequence ID" value="MBB6209298.1"/>
    <property type="molecule type" value="Genomic_DNA"/>
</dbReference>
<comment type="caution">
    <text evidence="2">The sequence shown here is derived from an EMBL/GenBank/DDBJ whole genome shotgun (WGS) entry which is preliminary data.</text>
</comment>
<sequence>MLPQSPPPRPGEKLPVFAVLTETAMLMQTHRHLLVTVTLPAAVMMLGATLAEAAGTSDFVRQAFFILSLWLGVGATVQQVRLGAFGPGGIPDPKNDPFRIGKREVLVFLSMLAVLALPLGMTHIAAVQANTGTGASSLVLLAASPLILLLGMRLFVILAACACDHPHPLRAGWQYGQGQSWRLAGIALCISLGFMALLSVLMAFAIGFAPKAAEGGAAQIGATLAQCLLTLVQLAVTAFANVAWGVTLRRLIAIKPHVVDTEA</sequence>
<evidence type="ECO:0000313" key="3">
    <source>
        <dbReference type="Proteomes" id="UP000544872"/>
    </source>
</evidence>
<feature type="transmembrane region" description="Helical" evidence="1">
    <location>
        <begin position="220"/>
        <end position="246"/>
    </location>
</feature>
<evidence type="ECO:0000256" key="1">
    <source>
        <dbReference type="SAM" id="Phobius"/>
    </source>
</evidence>
<keyword evidence="1" id="KW-0812">Transmembrane</keyword>
<feature type="transmembrane region" description="Helical" evidence="1">
    <location>
        <begin position="33"/>
        <end position="51"/>
    </location>
</feature>
<organism evidence="2 3">
    <name type="scientific">Novispirillum itersonii</name>
    <name type="common">Aquaspirillum itersonii</name>
    <dbReference type="NCBI Taxonomy" id="189"/>
    <lineage>
        <taxon>Bacteria</taxon>
        <taxon>Pseudomonadati</taxon>
        <taxon>Pseudomonadota</taxon>
        <taxon>Alphaproteobacteria</taxon>
        <taxon>Rhodospirillales</taxon>
        <taxon>Novispirillaceae</taxon>
        <taxon>Novispirillum</taxon>
    </lineage>
</organism>